<keyword evidence="6 11" id="KW-1133">Transmembrane helix</keyword>
<accession>A0AAD7EKT9</accession>
<sequence>MISTAARPKTPVRMISADLAPAPATPDSPPAPPPPVTSPSPSSSASATYASNAAKGVSVWLRWAVSPAAALRVLVVPPVLALPAALLLPRGTQNPFTAFFWLSHAAPPPERAGASTYSAAYRASYAGADGPQHYLKGPLDLLLLGYLVVLFSFLRLVLSHYAFPALARRWGVTKQGKIERFGEQGYAVVYFAAMGVWGAYILSTAPSSYASAKSYLHINTKAFWEDYPHTHMGGPLKAYYLAQIAYWCQQFTVLGLGLEKRRSDHWELVVHHVVTIWMVTWSYEMRVVLLGNAVFVSMDVPDVLLAFSKMLNYLKLERAKVVSFAVFVVGWTYFRHYISICILWSLQYEFHLVPQEAQIFAPRLGLYMAPWIRDQMFYALSLLQALNLFWYYLILRILVRTILSSETEDNRSDDEDEVDVVGDTAVAAPLLLSDSDEKSNSNAGALPLAGLLGEKALPLLLGVGEKAGRLEKSILDEREEKRDESENGKRDGEDRLGASLKRDTSKTDAAAEKSERRSGNRKERGNGLTVVGNA</sequence>
<evidence type="ECO:0000256" key="2">
    <source>
        <dbReference type="ARBA" id="ARBA00009808"/>
    </source>
</evidence>
<keyword evidence="5" id="KW-0256">Endoplasmic reticulum</keyword>
<feature type="region of interest" description="Disordered" evidence="10">
    <location>
        <begin position="1"/>
        <end position="47"/>
    </location>
</feature>
<evidence type="ECO:0000313" key="14">
    <source>
        <dbReference type="Proteomes" id="UP001218218"/>
    </source>
</evidence>
<dbReference type="Proteomes" id="UP001218218">
    <property type="component" value="Unassembled WGS sequence"/>
</dbReference>
<organism evidence="13 14">
    <name type="scientific">Mycena albidolilacea</name>
    <dbReference type="NCBI Taxonomy" id="1033008"/>
    <lineage>
        <taxon>Eukaryota</taxon>
        <taxon>Fungi</taxon>
        <taxon>Dikarya</taxon>
        <taxon>Basidiomycota</taxon>
        <taxon>Agaricomycotina</taxon>
        <taxon>Agaricomycetes</taxon>
        <taxon>Agaricomycetidae</taxon>
        <taxon>Agaricales</taxon>
        <taxon>Marasmiineae</taxon>
        <taxon>Mycenaceae</taxon>
        <taxon>Mycena</taxon>
    </lineage>
</organism>
<dbReference type="SMART" id="SM00724">
    <property type="entry name" value="TLC"/>
    <property type="match status" value="1"/>
</dbReference>
<dbReference type="EMBL" id="JARIHO010000033">
    <property type="protein sequence ID" value="KAJ7334016.1"/>
    <property type="molecule type" value="Genomic_DNA"/>
</dbReference>
<evidence type="ECO:0000256" key="8">
    <source>
        <dbReference type="ARBA" id="ARBA00023180"/>
    </source>
</evidence>
<keyword evidence="8" id="KW-0325">Glycoprotein</keyword>
<dbReference type="PROSITE" id="PS50922">
    <property type="entry name" value="TLC"/>
    <property type="match status" value="1"/>
</dbReference>
<evidence type="ECO:0000256" key="9">
    <source>
        <dbReference type="PROSITE-ProRule" id="PRU00205"/>
    </source>
</evidence>
<name>A0AAD7EKT9_9AGAR</name>
<comment type="similarity">
    <text evidence="2">Belongs to the sphingosine N-acyltransferase family.</text>
</comment>
<feature type="transmembrane region" description="Helical" evidence="11">
    <location>
        <begin position="319"/>
        <end position="346"/>
    </location>
</feature>
<dbReference type="InterPro" id="IPR016439">
    <property type="entry name" value="Lag1/Lac1-like"/>
</dbReference>
<proteinExistence type="inferred from homology"/>
<feature type="transmembrane region" description="Helical" evidence="11">
    <location>
        <begin position="69"/>
        <end position="88"/>
    </location>
</feature>
<feature type="transmembrane region" description="Helical" evidence="11">
    <location>
        <begin position="141"/>
        <end position="163"/>
    </location>
</feature>
<evidence type="ECO:0000256" key="7">
    <source>
        <dbReference type="ARBA" id="ARBA00023136"/>
    </source>
</evidence>
<gene>
    <name evidence="13" type="ORF">DFH08DRAFT_1019885</name>
</gene>
<feature type="compositionally biased region" description="Basic and acidic residues" evidence="10">
    <location>
        <begin position="474"/>
        <end position="525"/>
    </location>
</feature>
<keyword evidence="4 9" id="KW-0812">Transmembrane</keyword>
<comment type="caution">
    <text evidence="13">The sequence shown here is derived from an EMBL/GenBank/DDBJ whole genome shotgun (WGS) entry which is preliminary data.</text>
</comment>
<dbReference type="GO" id="GO:0046513">
    <property type="term" value="P:ceramide biosynthetic process"/>
    <property type="evidence" value="ECO:0007669"/>
    <property type="project" value="InterPro"/>
</dbReference>
<dbReference type="GO" id="GO:0050291">
    <property type="term" value="F:sphingosine N-acyltransferase activity"/>
    <property type="evidence" value="ECO:0007669"/>
    <property type="project" value="InterPro"/>
</dbReference>
<evidence type="ECO:0000256" key="3">
    <source>
        <dbReference type="ARBA" id="ARBA00022679"/>
    </source>
</evidence>
<evidence type="ECO:0000256" key="11">
    <source>
        <dbReference type="SAM" id="Phobius"/>
    </source>
</evidence>
<feature type="compositionally biased region" description="Pro residues" evidence="10">
    <location>
        <begin position="23"/>
        <end position="38"/>
    </location>
</feature>
<evidence type="ECO:0000256" key="4">
    <source>
        <dbReference type="ARBA" id="ARBA00022692"/>
    </source>
</evidence>
<evidence type="ECO:0000256" key="1">
    <source>
        <dbReference type="ARBA" id="ARBA00004477"/>
    </source>
</evidence>
<keyword evidence="3" id="KW-0808">Transferase</keyword>
<feature type="transmembrane region" description="Helical" evidence="11">
    <location>
        <begin position="376"/>
        <end position="395"/>
    </location>
</feature>
<dbReference type="AlphaFoldDB" id="A0AAD7EKT9"/>
<evidence type="ECO:0000259" key="12">
    <source>
        <dbReference type="PROSITE" id="PS50922"/>
    </source>
</evidence>
<protein>
    <submittedName>
        <fullName evidence="13">TLC domain-containing protein</fullName>
    </submittedName>
</protein>
<feature type="transmembrane region" description="Helical" evidence="11">
    <location>
        <begin position="289"/>
        <end position="307"/>
    </location>
</feature>
<dbReference type="Pfam" id="PF03798">
    <property type="entry name" value="TRAM_LAG1_CLN8"/>
    <property type="match status" value="1"/>
</dbReference>
<dbReference type="GO" id="GO:0005789">
    <property type="term" value="C:endoplasmic reticulum membrane"/>
    <property type="evidence" value="ECO:0007669"/>
    <property type="project" value="UniProtKB-SubCell"/>
</dbReference>
<dbReference type="PANTHER" id="PTHR12560:SF11">
    <property type="entry name" value="CERAMIDE SYNTHASE LAC1-RELATED"/>
    <property type="match status" value="1"/>
</dbReference>
<feature type="region of interest" description="Disordered" evidence="10">
    <location>
        <begin position="474"/>
        <end position="534"/>
    </location>
</feature>
<reference evidence="13" key="1">
    <citation type="submission" date="2023-03" db="EMBL/GenBank/DDBJ databases">
        <title>Massive genome expansion in bonnet fungi (Mycena s.s.) driven by repeated elements and novel gene families across ecological guilds.</title>
        <authorList>
            <consortium name="Lawrence Berkeley National Laboratory"/>
            <person name="Harder C.B."/>
            <person name="Miyauchi S."/>
            <person name="Viragh M."/>
            <person name="Kuo A."/>
            <person name="Thoen E."/>
            <person name="Andreopoulos B."/>
            <person name="Lu D."/>
            <person name="Skrede I."/>
            <person name="Drula E."/>
            <person name="Henrissat B."/>
            <person name="Morin E."/>
            <person name="Kohler A."/>
            <person name="Barry K."/>
            <person name="LaButti K."/>
            <person name="Morin E."/>
            <person name="Salamov A."/>
            <person name="Lipzen A."/>
            <person name="Mereny Z."/>
            <person name="Hegedus B."/>
            <person name="Baldrian P."/>
            <person name="Stursova M."/>
            <person name="Weitz H."/>
            <person name="Taylor A."/>
            <person name="Grigoriev I.V."/>
            <person name="Nagy L.G."/>
            <person name="Martin F."/>
            <person name="Kauserud H."/>
        </authorList>
    </citation>
    <scope>NUCLEOTIDE SEQUENCE</scope>
    <source>
        <strain evidence="13">CBHHK002</strain>
    </source>
</reference>
<keyword evidence="7 9" id="KW-0472">Membrane</keyword>
<feature type="domain" description="TLC" evidence="12">
    <location>
        <begin position="192"/>
        <end position="403"/>
    </location>
</feature>
<feature type="transmembrane region" description="Helical" evidence="11">
    <location>
        <begin position="184"/>
        <end position="202"/>
    </location>
</feature>
<dbReference type="PANTHER" id="PTHR12560">
    <property type="entry name" value="LONGEVITY ASSURANCE FACTOR 1 LAG1"/>
    <property type="match status" value="1"/>
</dbReference>
<comment type="subcellular location">
    <subcellularLocation>
        <location evidence="1">Endoplasmic reticulum membrane</location>
        <topology evidence="1">Multi-pass membrane protein</topology>
    </subcellularLocation>
</comment>
<evidence type="ECO:0000256" key="10">
    <source>
        <dbReference type="SAM" id="MobiDB-lite"/>
    </source>
</evidence>
<evidence type="ECO:0000313" key="13">
    <source>
        <dbReference type="EMBL" id="KAJ7334016.1"/>
    </source>
</evidence>
<dbReference type="InterPro" id="IPR006634">
    <property type="entry name" value="TLC-dom"/>
</dbReference>
<evidence type="ECO:0000256" key="5">
    <source>
        <dbReference type="ARBA" id="ARBA00022824"/>
    </source>
</evidence>
<keyword evidence="14" id="KW-1185">Reference proteome</keyword>
<evidence type="ECO:0000256" key="6">
    <source>
        <dbReference type="ARBA" id="ARBA00022989"/>
    </source>
</evidence>